<gene>
    <name evidence="1" type="ORF">PsorP6_016599</name>
</gene>
<name>A0ACC0VN08_9STRA</name>
<keyword evidence="2" id="KW-1185">Reference proteome</keyword>
<dbReference type="EMBL" id="CM047587">
    <property type="protein sequence ID" value="KAI9907844.1"/>
    <property type="molecule type" value="Genomic_DNA"/>
</dbReference>
<reference evidence="1 2" key="1">
    <citation type="journal article" date="2022" name="bioRxiv">
        <title>The genome of the oomycete Peronosclerospora sorghi, a cosmopolitan pathogen of maize and sorghum, is inflated with dispersed pseudogenes.</title>
        <authorList>
            <person name="Fletcher K."/>
            <person name="Martin F."/>
            <person name="Isakeit T."/>
            <person name="Cavanaugh K."/>
            <person name="Magill C."/>
            <person name="Michelmore R."/>
        </authorList>
    </citation>
    <scope>NUCLEOTIDE SEQUENCE [LARGE SCALE GENOMIC DNA]</scope>
    <source>
        <strain evidence="1">P6</strain>
    </source>
</reference>
<protein>
    <submittedName>
        <fullName evidence="1">Uncharacterized protein</fullName>
    </submittedName>
</protein>
<accession>A0ACC0VN08</accession>
<evidence type="ECO:0000313" key="1">
    <source>
        <dbReference type="EMBL" id="KAI9907844.1"/>
    </source>
</evidence>
<organism evidence="1 2">
    <name type="scientific">Peronosclerospora sorghi</name>
    <dbReference type="NCBI Taxonomy" id="230839"/>
    <lineage>
        <taxon>Eukaryota</taxon>
        <taxon>Sar</taxon>
        <taxon>Stramenopiles</taxon>
        <taxon>Oomycota</taxon>
        <taxon>Peronosporomycetes</taxon>
        <taxon>Peronosporales</taxon>
        <taxon>Peronosporaceae</taxon>
        <taxon>Peronosclerospora</taxon>
    </lineage>
</organism>
<proteinExistence type="predicted"/>
<dbReference type="Proteomes" id="UP001163321">
    <property type="component" value="Chromosome 8"/>
</dbReference>
<comment type="caution">
    <text evidence="1">The sequence shown here is derived from an EMBL/GenBank/DDBJ whole genome shotgun (WGS) entry which is preliminary data.</text>
</comment>
<sequence>MGFSIKMCSCVHRKGFDILMVSSASSATAFMGSSKLPLCGTNHPFCSQVNGISMHLSRIHVSLCVMMNRTCQAFYVEGSWGCVIYFALRWTTIVKLVRFIFASLNSFSVLLKSLVKSPRTPRKAQIFDIKRSREWVGSLLYIGSGTCPYIWVSISELSKYLEAPTQAHMKAEIRVLRYLKGTSNVGIGILYKRGNFSDFASMPIGVEIRLHAVPHRQLTFSLSSAESKYMSLSLAVQETLWLCHLLEELGFRYQPATVIKMDKKASIAMAELVGYQSRVKHIYLRYHFDRDAVNDGVRSLEYVQSTQQLADFMTKALQNPLFAKLVQAAGIFDKSQMSQ</sequence>
<evidence type="ECO:0000313" key="2">
    <source>
        <dbReference type="Proteomes" id="UP001163321"/>
    </source>
</evidence>